<keyword evidence="2" id="KW-1185">Reference proteome</keyword>
<evidence type="ECO:0000313" key="2">
    <source>
        <dbReference type="Proteomes" id="UP001207468"/>
    </source>
</evidence>
<dbReference type="Proteomes" id="UP001207468">
    <property type="component" value="Unassembled WGS sequence"/>
</dbReference>
<dbReference type="EMBL" id="JAGFNK010000027">
    <property type="protein sequence ID" value="KAI9511076.1"/>
    <property type="molecule type" value="Genomic_DNA"/>
</dbReference>
<comment type="caution">
    <text evidence="1">The sequence shown here is derived from an EMBL/GenBank/DDBJ whole genome shotgun (WGS) entry which is preliminary data.</text>
</comment>
<sequence length="417" mass="46341">MDQCMTCSHCPTTKVQVLIDEEEACKTAKAKKATKKAMNAAKRKQQELQWENITPTPKPTEHSCPPVEEDDLVFMFADTFLWVQPPTSEFAQLGDTTTSNGGRGETFTLLPSRGAGCWANIKNMTIQRKQHPKNADTQILLSPNADAPVHLSDLDPGPAHKVRQVHSVNGHPKAKDFGADIQDVISAAITHYHADLSMMNSYPNMVTETNWAKAAWKAGCKEKDVDMVPNVNCLCIIMAQSGHLCSDVKTKAKDTVANVFNFQHTYNLTGFPQQTTGRSSFLKSRATQDIINKVWFQNSSKSKPDAIIFCDQYDPFLLVAIVLTLSAMECALNEWRTGSYSPVAFTVADYKHVFKDAHEMLQCFDQATKDLGILLALTFDAEEGSRSHQNSLSEDAVKKAIKEHQNGIDWSNDEDVK</sequence>
<name>A0ACC0UHF8_9AGAM</name>
<accession>A0ACC0UHF8</accession>
<organism evidence="1 2">
    <name type="scientific">Russula earlei</name>
    <dbReference type="NCBI Taxonomy" id="71964"/>
    <lineage>
        <taxon>Eukaryota</taxon>
        <taxon>Fungi</taxon>
        <taxon>Dikarya</taxon>
        <taxon>Basidiomycota</taxon>
        <taxon>Agaricomycotina</taxon>
        <taxon>Agaricomycetes</taxon>
        <taxon>Russulales</taxon>
        <taxon>Russulaceae</taxon>
        <taxon>Russula</taxon>
    </lineage>
</organism>
<protein>
    <submittedName>
        <fullName evidence="1">Uncharacterized protein</fullName>
    </submittedName>
</protein>
<reference evidence="1" key="1">
    <citation type="submission" date="2021-03" db="EMBL/GenBank/DDBJ databases">
        <title>Evolutionary priming and transition to the ectomycorrhizal habit in an iconic lineage of mushroom-forming fungi: is preadaptation a requirement?</title>
        <authorList>
            <consortium name="DOE Joint Genome Institute"/>
            <person name="Looney B.P."/>
            <person name="Miyauchi S."/>
            <person name="Morin E."/>
            <person name="Drula E."/>
            <person name="Courty P.E."/>
            <person name="Chicoki N."/>
            <person name="Fauchery L."/>
            <person name="Kohler A."/>
            <person name="Kuo A."/>
            <person name="LaButti K."/>
            <person name="Pangilinan J."/>
            <person name="Lipzen A."/>
            <person name="Riley R."/>
            <person name="Andreopoulos W."/>
            <person name="He G."/>
            <person name="Johnson J."/>
            <person name="Barry K.W."/>
            <person name="Grigoriev I.V."/>
            <person name="Nagy L."/>
            <person name="Hibbett D."/>
            <person name="Henrissat B."/>
            <person name="Matheny P.B."/>
            <person name="Labbe J."/>
            <person name="Martin A.F."/>
        </authorList>
    </citation>
    <scope>NUCLEOTIDE SEQUENCE</scope>
    <source>
        <strain evidence="1">BPL698</strain>
    </source>
</reference>
<evidence type="ECO:0000313" key="1">
    <source>
        <dbReference type="EMBL" id="KAI9511076.1"/>
    </source>
</evidence>
<gene>
    <name evidence="1" type="ORF">F5148DRAFT_1147053</name>
</gene>
<proteinExistence type="predicted"/>